<proteinExistence type="predicted"/>
<organism evidence="3">
    <name type="scientific">Graphocephala atropunctata</name>
    <dbReference type="NCBI Taxonomy" id="36148"/>
    <lineage>
        <taxon>Eukaryota</taxon>
        <taxon>Metazoa</taxon>
        <taxon>Ecdysozoa</taxon>
        <taxon>Arthropoda</taxon>
        <taxon>Hexapoda</taxon>
        <taxon>Insecta</taxon>
        <taxon>Pterygota</taxon>
        <taxon>Neoptera</taxon>
        <taxon>Paraneoptera</taxon>
        <taxon>Hemiptera</taxon>
        <taxon>Auchenorrhyncha</taxon>
        <taxon>Membracoidea</taxon>
        <taxon>Cicadellidae</taxon>
        <taxon>Cicadellinae</taxon>
        <taxon>Cicadellini</taxon>
        <taxon>Graphocephala</taxon>
    </lineage>
</organism>
<dbReference type="AlphaFoldDB" id="A0A1B6M8W3"/>
<evidence type="ECO:0000256" key="1">
    <source>
        <dbReference type="SAM" id="Coils"/>
    </source>
</evidence>
<gene>
    <name evidence="3" type="ORF">g.25927</name>
</gene>
<evidence type="ECO:0000256" key="2">
    <source>
        <dbReference type="SAM" id="SignalP"/>
    </source>
</evidence>
<feature type="chain" id="PRO_5008587974" description="Protein TsetseEP domain-containing protein" evidence="2">
    <location>
        <begin position="23"/>
        <end position="113"/>
    </location>
</feature>
<keyword evidence="1" id="KW-0175">Coiled coil</keyword>
<reference evidence="3" key="1">
    <citation type="submission" date="2015-11" db="EMBL/GenBank/DDBJ databases">
        <title>De novo transcriptome assembly of four potential Pierce s Disease insect vectors from Arizona vineyards.</title>
        <authorList>
            <person name="Tassone E.E."/>
        </authorList>
    </citation>
    <scope>NUCLEOTIDE SEQUENCE</scope>
</reference>
<name>A0A1B6M8W3_9HEMI</name>
<keyword evidence="2" id="KW-0732">Signal</keyword>
<evidence type="ECO:0000313" key="3">
    <source>
        <dbReference type="EMBL" id="JAT32373.1"/>
    </source>
</evidence>
<evidence type="ECO:0008006" key="4">
    <source>
        <dbReference type="Google" id="ProtNLM"/>
    </source>
</evidence>
<sequence length="113" mass="12805">MTSWNIFGICFIMMAVCVGVYGQIDELALLLNDLQLKLDKVEDALANSDATEQCKKFVSGPSAMYQQKITQCRSASQEHDRADCFNSFHETKELFDSMLIIIKDKCVGWLDNK</sequence>
<accession>A0A1B6M8W3</accession>
<protein>
    <recommendedName>
        <fullName evidence="4">Protein TsetseEP domain-containing protein</fullName>
    </recommendedName>
</protein>
<feature type="signal peptide" evidence="2">
    <location>
        <begin position="1"/>
        <end position="22"/>
    </location>
</feature>
<dbReference type="EMBL" id="GEBQ01007604">
    <property type="protein sequence ID" value="JAT32373.1"/>
    <property type="molecule type" value="Transcribed_RNA"/>
</dbReference>
<feature type="coiled-coil region" evidence="1">
    <location>
        <begin position="24"/>
        <end position="51"/>
    </location>
</feature>